<dbReference type="EMBL" id="WNVG01000016">
    <property type="protein sequence ID" value="MDZ5032481.1"/>
    <property type="molecule type" value="Genomic_DNA"/>
</dbReference>
<reference evidence="7 9" key="3">
    <citation type="submission" date="2018-06" db="EMBL/GenBank/DDBJ databases">
        <authorList>
            <consortium name="Pathogen Informatics"/>
            <person name="Doyle S."/>
        </authorList>
    </citation>
    <scope>NUCLEOTIDE SEQUENCE [LARGE SCALE GENOMIC DNA]</scope>
    <source>
        <strain evidence="7 9">NCTC10719</strain>
    </source>
</reference>
<reference evidence="2" key="5">
    <citation type="submission" date="2020-07" db="EMBL/GenBank/DDBJ databases">
        <authorList>
            <consortium name="NCBI Pathogen Detection Project"/>
        </authorList>
    </citation>
    <scope>NUCLEOTIDE SEQUENCE</scope>
    <source>
        <strain evidence="2">C25</strain>
    </source>
</reference>
<dbReference type="InterPro" id="IPR023833">
    <property type="entry name" value="Signal_pept_SipW-depend-type"/>
</dbReference>
<dbReference type="InterPro" id="IPR022121">
    <property type="entry name" value="Peptidase_M73_camelysin"/>
</dbReference>
<dbReference type="AlphaFoldDB" id="A0A2W6N6H1"/>
<feature type="signal peptide" evidence="1">
    <location>
        <begin position="1"/>
        <end position="23"/>
    </location>
</feature>
<protein>
    <recommendedName>
        <fullName evidence="11">Camelysin metallo-endopeptidase</fullName>
    </recommendedName>
</protein>
<dbReference type="EMBL" id="JAENRE010000005">
    <property type="protein sequence ID" value="MBO3417137.1"/>
    <property type="molecule type" value="Genomic_DNA"/>
</dbReference>
<dbReference type="EMBL" id="PJTB01000003">
    <property type="protein sequence ID" value="PWX38306.1"/>
    <property type="molecule type" value="Genomic_DNA"/>
</dbReference>
<name>A0A2W6N6H1_CLOPF</name>
<dbReference type="Proteomes" id="UP001289066">
    <property type="component" value="Unassembled WGS sequence"/>
</dbReference>
<reference evidence="6 8" key="1">
    <citation type="journal article" date="2018" name="BMC Genomics">
        <title>Whole genome analysis reveals the diversity and evolutionary relationships between necrotic enteritis-causing strains of Clostridium perfringens.</title>
        <authorList>
            <person name="Lacey J.A."/>
            <person name="Allnutt T.R."/>
            <person name="Vezina B."/>
            <person name="Van T.T.H."/>
            <person name="Stent T."/>
            <person name="Han X."/>
            <person name="Rood J.I."/>
            <person name="Wade B."/>
            <person name="Keyburn A.L."/>
            <person name="Seeman T."/>
            <person name="Chen H."/>
            <person name="Haring V."/>
            <person name="Johanesen P.A."/>
            <person name="Lyras D."/>
            <person name="Moore R.J."/>
        </authorList>
    </citation>
    <scope>NUCLEOTIDE SEQUENCE [LARGE SCALE GENOMIC DNA]</scope>
    <source>
        <strain evidence="6 8">EUR-NE15</strain>
    </source>
</reference>
<organism evidence="7 9">
    <name type="scientific">Clostridium perfringens</name>
    <dbReference type="NCBI Taxonomy" id="1502"/>
    <lineage>
        <taxon>Bacteria</taxon>
        <taxon>Bacillati</taxon>
        <taxon>Bacillota</taxon>
        <taxon>Clostridia</taxon>
        <taxon>Eubacteriales</taxon>
        <taxon>Clostridiaceae</taxon>
        <taxon>Clostridium</taxon>
    </lineage>
</organism>
<reference evidence="2" key="2">
    <citation type="journal article" date="2018" name="Genome Biol.">
        <title>SKESA: strategic k-mer extension for scrupulous assemblies.</title>
        <authorList>
            <person name="Souvorov A."/>
            <person name="Agarwala R."/>
            <person name="Lipman D.J."/>
        </authorList>
    </citation>
    <scope>NUCLEOTIDE SEQUENCE</scope>
    <source>
        <strain evidence="2">C25</strain>
    </source>
</reference>
<accession>A0A2W6N6H1</accession>
<dbReference type="Pfam" id="PF12389">
    <property type="entry name" value="Peptidase_M73"/>
    <property type="match status" value="1"/>
</dbReference>
<sequence>MKKKLLGMLLAGTLMVGAVGSYAWFSDRATVNGDIKLTMGTLDVKIIDAERGWKVGDDTEIVNKENKKSFKNVRPGDTFEREFLVQNVGTLKQRVTVKLNPALLNLELKDGITFDDVFNLSFSTEASPLTLENEGTANFELDSSINSVENEAGGYTDAKKVIVNLEVDPEAMGNEFNALGNEFKEVINLNNIKDAEGNKIPLLVVDAQQINHVEK</sequence>
<evidence type="ECO:0000313" key="6">
    <source>
        <dbReference type="EMBL" id="PWX38306.1"/>
    </source>
</evidence>
<dbReference type="RefSeq" id="WP_003449936.1">
    <property type="nucleotide sequence ID" value="NZ_AP026870.1"/>
</dbReference>
<evidence type="ECO:0000313" key="4">
    <source>
        <dbReference type="EMBL" id="MDZ4998754.1"/>
    </source>
</evidence>
<dbReference type="Proteomes" id="UP001291306">
    <property type="component" value="Unassembled WGS sequence"/>
</dbReference>
<dbReference type="EMBL" id="DACTBT010000019">
    <property type="protein sequence ID" value="HAT4299101.1"/>
    <property type="molecule type" value="Genomic_DNA"/>
</dbReference>
<dbReference type="Proteomes" id="UP000668358">
    <property type="component" value="Unassembled WGS sequence"/>
</dbReference>
<dbReference type="Proteomes" id="UP000855421">
    <property type="component" value="Unassembled WGS sequence"/>
</dbReference>
<feature type="chain" id="PRO_5044386874" description="Camelysin metallo-endopeptidase" evidence="1">
    <location>
        <begin position="24"/>
        <end position="215"/>
    </location>
</feature>
<dbReference type="NCBIfam" id="TIGR04088">
    <property type="entry name" value="cognate_SipW"/>
    <property type="match status" value="1"/>
</dbReference>
<dbReference type="EMBL" id="WNVC01000016">
    <property type="protein sequence ID" value="MDZ4998754.1"/>
    <property type="molecule type" value="Genomic_DNA"/>
</dbReference>
<dbReference type="Proteomes" id="UP000249986">
    <property type="component" value="Unassembled WGS sequence"/>
</dbReference>
<proteinExistence type="predicted"/>
<evidence type="ECO:0008006" key="11">
    <source>
        <dbReference type="Google" id="ProtNLM"/>
    </source>
</evidence>
<gene>
    <name evidence="6" type="ORF">CYK91_10130</name>
    <name evidence="4" type="ORF">GNF79_06485</name>
    <name evidence="5" type="ORF">GNF81_06700</name>
    <name evidence="2" type="ORF">I9063_002486</name>
    <name evidence="3" type="ORF">JJB78_11515</name>
    <name evidence="7" type="ORF">NCTC10719_02277</name>
</gene>
<evidence type="ECO:0000313" key="7">
    <source>
        <dbReference type="EMBL" id="SQB60624.1"/>
    </source>
</evidence>
<evidence type="ECO:0000313" key="5">
    <source>
        <dbReference type="EMBL" id="MDZ5032481.1"/>
    </source>
</evidence>
<evidence type="ECO:0000313" key="10">
    <source>
        <dbReference type="Proteomes" id="UP000668358"/>
    </source>
</evidence>
<reference evidence="3 10" key="6">
    <citation type="submission" date="2020-12" db="EMBL/GenBank/DDBJ databases">
        <title>Comparative genomics of Clostridium perfringens reveals patterns of host-associated phylogenetic clades and virulence factors.</title>
        <authorList>
            <person name="Smith A.H."/>
            <person name="Geier R."/>
        </authorList>
    </citation>
    <scope>NUCLEOTIDE SEQUENCE [LARGE SCALE GENOMIC DNA]</scope>
    <source>
        <strain evidence="3 10">CHD15829P</strain>
    </source>
</reference>
<evidence type="ECO:0000313" key="2">
    <source>
        <dbReference type="EMBL" id="HAT4299101.1"/>
    </source>
</evidence>
<keyword evidence="1" id="KW-0732">Signal</keyword>
<dbReference type="Proteomes" id="UP000247117">
    <property type="component" value="Unassembled WGS sequence"/>
</dbReference>
<evidence type="ECO:0000313" key="9">
    <source>
        <dbReference type="Proteomes" id="UP000249986"/>
    </source>
</evidence>
<dbReference type="EMBL" id="UAWG01000019">
    <property type="protein sequence ID" value="SQB60624.1"/>
    <property type="molecule type" value="Genomic_DNA"/>
</dbReference>
<reference evidence="4" key="4">
    <citation type="submission" date="2019-11" db="EMBL/GenBank/DDBJ databases">
        <title>Characterization of Clostridium perfringens isolates from swine manure treated agricultural soils.</title>
        <authorList>
            <person name="Wushke S.T."/>
        </authorList>
    </citation>
    <scope>NUCLEOTIDE SEQUENCE</scope>
    <source>
        <strain evidence="5">X15</strain>
        <strain evidence="4">X26</strain>
    </source>
</reference>
<evidence type="ECO:0000313" key="8">
    <source>
        <dbReference type="Proteomes" id="UP000247117"/>
    </source>
</evidence>
<evidence type="ECO:0000313" key="3">
    <source>
        <dbReference type="EMBL" id="MBO3417137.1"/>
    </source>
</evidence>
<evidence type="ECO:0000256" key="1">
    <source>
        <dbReference type="SAM" id="SignalP"/>
    </source>
</evidence>